<dbReference type="EMBL" id="BGPR01084557">
    <property type="protein sequence ID" value="GBL95906.1"/>
    <property type="molecule type" value="Genomic_DNA"/>
</dbReference>
<protein>
    <submittedName>
        <fullName evidence="1">Uncharacterized protein</fullName>
    </submittedName>
</protein>
<feature type="non-terminal residue" evidence="1">
    <location>
        <position position="1"/>
    </location>
</feature>
<organism evidence="1 2">
    <name type="scientific">Araneus ventricosus</name>
    <name type="common">Orbweaver spider</name>
    <name type="synonym">Epeira ventricosa</name>
    <dbReference type="NCBI Taxonomy" id="182803"/>
    <lineage>
        <taxon>Eukaryota</taxon>
        <taxon>Metazoa</taxon>
        <taxon>Ecdysozoa</taxon>
        <taxon>Arthropoda</taxon>
        <taxon>Chelicerata</taxon>
        <taxon>Arachnida</taxon>
        <taxon>Araneae</taxon>
        <taxon>Araneomorphae</taxon>
        <taxon>Entelegynae</taxon>
        <taxon>Araneoidea</taxon>
        <taxon>Araneidae</taxon>
        <taxon>Araneus</taxon>
    </lineage>
</organism>
<name>A0A4Y2BX74_ARAVE</name>
<accession>A0A4Y2BX74</accession>
<comment type="caution">
    <text evidence="1">The sequence shown here is derived from an EMBL/GenBank/DDBJ whole genome shotgun (WGS) entry which is preliminary data.</text>
</comment>
<evidence type="ECO:0000313" key="2">
    <source>
        <dbReference type="Proteomes" id="UP000499080"/>
    </source>
</evidence>
<dbReference type="AlphaFoldDB" id="A0A4Y2BX74"/>
<proteinExistence type="predicted"/>
<keyword evidence="2" id="KW-1185">Reference proteome</keyword>
<evidence type="ECO:0000313" key="1">
    <source>
        <dbReference type="EMBL" id="GBL95906.1"/>
    </source>
</evidence>
<dbReference type="Proteomes" id="UP000499080">
    <property type="component" value="Unassembled WGS sequence"/>
</dbReference>
<gene>
    <name evidence="1" type="ORF">AVEN_160486_1</name>
</gene>
<sequence>GRGQLPPNAEQQILSLLESLRDVDDKSFAQTDSEEKILDEILELVPLEGMFAGPDVSTKELCESHSSSIDVTGVEEAMKCLNLDKSEDDSIKLNQICELCDGKCFHHL</sequence>
<reference evidence="1 2" key="1">
    <citation type="journal article" date="2019" name="Sci. Rep.">
        <title>Orb-weaving spider Araneus ventricosus genome elucidates the spidroin gene catalogue.</title>
        <authorList>
            <person name="Kono N."/>
            <person name="Nakamura H."/>
            <person name="Ohtoshi R."/>
            <person name="Moran D.A.P."/>
            <person name="Shinohara A."/>
            <person name="Yoshida Y."/>
            <person name="Fujiwara M."/>
            <person name="Mori M."/>
            <person name="Tomita M."/>
            <person name="Arakawa K."/>
        </authorList>
    </citation>
    <scope>NUCLEOTIDE SEQUENCE [LARGE SCALE GENOMIC DNA]</scope>
</reference>